<evidence type="ECO:0000313" key="1">
    <source>
        <dbReference type="EMBL" id="CAD7078678.1"/>
    </source>
</evidence>
<protein>
    <submittedName>
        <fullName evidence="1">Uncharacterized protein</fullName>
    </submittedName>
</protein>
<evidence type="ECO:0000313" key="2">
    <source>
        <dbReference type="Proteomes" id="UP000594454"/>
    </source>
</evidence>
<dbReference type="OrthoDB" id="8055427at2759"/>
<sequence length="201" mass="23733">MINMEQGTIKSRINEIINEIEEANNHTNEHEKLIRLEFFSKINNKIEVADMKIETFRDSLLFLQTGILHLFILEPEQLLKQLNKLQEKDNLAIDPLISNYQQLMKDLKLKAFIKEKKVHVMISIDTVTKENFDLYEVLIFSYIKENNVITVENLPRYLIVSKDHEHYGTSNDSHCKVFVNKNICRPIPVKFIYSKARMTEH</sequence>
<dbReference type="AlphaFoldDB" id="A0A7R8YMM1"/>
<dbReference type="Proteomes" id="UP000594454">
    <property type="component" value="Chromosome 1"/>
</dbReference>
<keyword evidence="2" id="KW-1185">Reference proteome</keyword>
<reference evidence="1 2" key="1">
    <citation type="submission" date="2020-11" db="EMBL/GenBank/DDBJ databases">
        <authorList>
            <person name="Wallbank WR R."/>
            <person name="Pardo Diaz C."/>
            <person name="Kozak K."/>
            <person name="Martin S."/>
            <person name="Jiggins C."/>
            <person name="Moest M."/>
            <person name="Warren A I."/>
            <person name="Generalovic N T."/>
            <person name="Byers J.R.P. K."/>
            <person name="Montejo-Kovacevich G."/>
            <person name="Yen C E."/>
        </authorList>
    </citation>
    <scope>NUCLEOTIDE SEQUENCE [LARGE SCALE GENOMIC DNA]</scope>
</reference>
<gene>
    <name evidence="1" type="ORF">HERILL_LOCUS1933</name>
</gene>
<dbReference type="EMBL" id="LR899009">
    <property type="protein sequence ID" value="CAD7078678.1"/>
    <property type="molecule type" value="Genomic_DNA"/>
</dbReference>
<accession>A0A7R8YMM1</accession>
<name>A0A7R8YMM1_HERIL</name>
<dbReference type="InParanoid" id="A0A7R8YMM1"/>
<organism evidence="1 2">
    <name type="scientific">Hermetia illucens</name>
    <name type="common">Black soldier fly</name>
    <dbReference type="NCBI Taxonomy" id="343691"/>
    <lineage>
        <taxon>Eukaryota</taxon>
        <taxon>Metazoa</taxon>
        <taxon>Ecdysozoa</taxon>
        <taxon>Arthropoda</taxon>
        <taxon>Hexapoda</taxon>
        <taxon>Insecta</taxon>
        <taxon>Pterygota</taxon>
        <taxon>Neoptera</taxon>
        <taxon>Endopterygota</taxon>
        <taxon>Diptera</taxon>
        <taxon>Brachycera</taxon>
        <taxon>Stratiomyomorpha</taxon>
        <taxon>Stratiomyidae</taxon>
        <taxon>Hermetiinae</taxon>
        <taxon>Hermetia</taxon>
    </lineage>
</organism>
<proteinExistence type="predicted"/>